<organism evidence="1 2">
    <name type="scientific">Legionella tucsonensis</name>
    <dbReference type="NCBI Taxonomy" id="40335"/>
    <lineage>
        <taxon>Bacteria</taxon>
        <taxon>Pseudomonadati</taxon>
        <taxon>Pseudomonadota</taxon>
        <taxon>Gammaproteobacteria</taxon>
        <taxon>Legionellales</taxon>
        <taxon>Legionellaceae</taxon>
        <taxon>Legionella</taxon>
    </lineage>
</organism>
<accession>A0A0W0ZXJ0</accession>
<name>A0A0W0ZXJ0_9GAMM</name>
<dbReference type="PATRIC" id="fig|40335.7.peg.1803"/>
<gene>
    <name evidence="1" type="ORF">Ltuc_1698</name>
</gene>
<comment type="caution">
    <text evidence="1">The sequence shown here is derived from an EMBL/GenBank/DDBJ whole genome shotgun (WGS) entry which is preliminary data.</text>
</comment>
<evidence type="ECO:0000313" key="1">
    <source>
        <dbReference type="EMBL" id="KTD73851.1"/>
    </source>
</evidence>
<dbReference type="EMBL" id="LNZA01000001">
    <property type="protein sequence ID" value="KTD73851.1"/>
    <property type="molecule type" value="Genomic_DNA"/>
</dbReference>
<sequence length="60" mass="6935">MYLELSNEFSARNITYTSPRKVNFVILIPHTDVVTLYNFIIREEDPTIFSIACEEVRPGA</sequence>
<reference evidence="1 2" key="1">
    <citation type="submission" date="2015-11" db="EMBL/GenBank/DDBJ databases">
        <title>Genomic analysis of 38 Legionella species identifies large and diverse effector repertoires.</title>
        <authorList>
            <person name="Burstein D."/>
            <person name="Amaro F."/>
            <person name="Zusman T."/>
            <person name="Lifshitz Z."/>
            <person name="Cohen O."/>
            <person name="Gilbert J.A."/>
            <person name="Pupko T."/>
            <person name="Shuman H.A."/>
            <person name="Segal G."/>
        </authorList>
    </citation>
    <scope>NUCLEOTIDE SEQUENCE [LARGE SCALE GENOMIC DNA]</scope>
    <source>
        <strain evidence="1 2">ATCC 49180</strain>
    </source>
</reference>
<proteinExistence type="predicted"/>
<evidence type="ECO:0000313" key="2">
    <source>
        <dbReference type="Proteomes" id="UP000054693"/>
    </source>
</evidence>
<dbReference type="AlphaFoldDB" id="A0A0W0ZXJ0"/>
<dbReference type="Proteomes" id="UP000054693">
    <property type="component" value="Unassembled WGS sequence"/>
</dbReference>
<protein>
    <submittedName>
        <fullName evidence="1">Uncharacterized protein</fullName>
    </submittedName>
</protein>
<keyword evidence="2" id="KW-1185">Reference proteome</keyword>